<dbReference type="PROSITE" id="PS50893">
    <property type="entry name" value="ABC_TRANSPORTER_2"/>
    <property type="match status" value="1"/>
</dbReference>
<evidence type="ECO:0000256" key="12">
    <source>
        <dbReference type="SAM" id="MobiDB-lite"/>
    </source>
</evidence>
<keyword evidence="6" id="KW-1133">Transmembrane helix</keyword>
<comment type="caution">
    <text evidence="14">The sequence shown here is derived from an EMBL/GenBank/DDBJ whole genome shotgun (WGS) entry which is preliminary data.</text>
</comment>
<gene>
    <name evidence="14" type="ORF">HJG60_000049</name>
</gene>
<dbReference type="AlphaFoldDB" id="A0A833YIX1"/>
<evidence type="ECO:0000256" key="11">
    <source>
        <dbReference type="ARBA" id="ARBA00048007"/>
    </source>
</evidence>
<evidence type="ECO:0000256" key="2">
    <source>
        <dbReference type="ARBA" id="ARBA00022448"/>
    </source>
</evidence>
<evidence type="ECO:0000259" key="13">
    <source>
        <dbReference type="PROSITE" id="PS50893"/>
    </source>
</evidence>
<proteinExistence type="predicted"/>
<keyword evidence="7" id="KW-0472">Membrane</keyword>
<comment type="catalytic activity">
    <reaction evidence="9">
        <text>leukotriene C4(in) + ATP + H2O = leukotriene C4(out) + ADP + phosphate + H(+)</text>
        <dbReference type="Rhea" id="RHEA:38963"/>
        <dbReference type="ChEBI" id="CHEBI:15377"/>
        <dbReference type="ChEBI" id="CHEBI:15378"/>
        <dbReference type="ChEBI" id="CHEBI:30616"/>
        <dbReference type="ChEBI" id="CHEBI:43474"/>
        <dbReference type="ChEBI" id="CHEBI:57973"/>
        <dbReference type="ChEBI" id="CHEBI:456216"/>
    </reaction>
    <physiologicalReaction direction="left-to-right" evidence="9">
        <dbReference type="Rhea" id="RHEA:38964"/>
    </physiologicalReaction>
</comment>
<protein>
    <submittedName>
        <fullName evidence="14">ATP binding cassette subfamily C member 11</fullName>
    </submittedName>
</protein>
<comment type="catalytic activity">
    <reaction evidence="11">
        <text>an S-substituted glutathione(in) + ATP + H2O = an S-substituted glutathione(out) + ADP + phosphate + H(+)</text>
        <dbReference type="Rhea" id="RHEA:19121"/>
        <dbReference type="ChEBI" id="CHEBI:15377"/>
        <dbReference type="ChEBI" id="CHEBI:15378"/>
        <dbReference type="ChEBI" id="CHEBI:30616"/>
        <dbReference type="ChEBI" id="CHEBI:43474"/>
        <dbReference type="ChEBI" id="CHEBI:90779"/>
        <dbReference type="ChEBI" id="CHEBI:456216"/>
        <dbReference type="EC" id="7.6.2.3"/>
    </reaction>
    <physiologicalReaction direction="left-to-right" evidence="11">
        <dbReference type="Rhea" id="RHEA:19122"/>
    </physiologicalReaction>
</comment>
<dbReference type="Proteomes" id="UP000664940">
    <property type="component" value="Unassembled WGS sequence"/>
</dbReference>
<dbReference type="Pfam" id="PF00005">
    <property type="entry name" value="ABC_tran"/>
    <property type="match status" value="1"/>
</dbReference>
<comment type="catalytic activity">
    <reaction evidence="10">
        <text>17beta-estradiol 17-O-(beta-D-glucuronate)(in) + ATP + H2O = 17beta-estradiol 17-O-(beta-D-glucuronate)(out) + ADP + phosphate + H(+)</text>
        <dbReference type="Rhea" id="RHEA:60128"/>
        <dbReference type="ChEBI" id="CHEBI:15377"/>
        <dbReference type="ChEBI" id="CHEBI:15378"/>
        <dbReference type="ChEBI" id="CHEBI:30616"/>
        <dbReference type="ChEBI" id="CHEBI:43474"/>
        <dbReference type="ChEBI" id="CHEBI:82961"/>
        <dbReference type="ChEBI" id="CHEBI:456216"/>
    </reaction>
    <physiologicalReaction direction="left-to-right" evidence="10">
        <dbReference type="Rhea" id="RHEA:60129"/>
    </physiologicalReaction>
</comment>
<dbReference type="GO" id="GO:0016887">
    <property type="term" value="F:ATP hydrolysis activity"/>
    <property type="evidence" value="ECO:0007669"/>
    <property type="project" value="InterPro"/>
</dbReference>
<dbReference type="InterPro" id="IPR027417">
    <property type="entry name" value="P-loop_NTPase"/>
</dbReference>
<evidence type="ECO:0000256" key="9">
    <source>
        <dbReference type="ARBA" id="ARBA00047523"/>
    </source>
</evidence>
<dbReference type="InterPro" id="IPR017871">
    <property type="entry name" value="ABC_transporter-like_CS"/>
</dbReference>
<keyword evidence="5" id="KW-0067">ATP-binding</keyword>
<dbReference type="FunFam" id="3.40.50.300:FF:000163">
    <property type="entry name" value="Multidrug resistance-associated protein member 4"/>
    <property type="match status" value="1"/>
</dbReference>
<dbReference type="EMBL" id="JABVXQ010000014">
    <property type="protein sequence ID" value="KAF6076389.1"/>
    <property type="molecule type" value="Genomic_DNA"/>
</dbReference>
<dbReference type="PANTHER" id="PTHR24223:SF168">
    <property type="entry name" value="ATP-BINDING CASSETTE SUB-FAMILY C MEMBER 11"/>
    <property type="match status" value="1"/>
</dbReference>
<evidence type="ECO:0000256" key="3">
    <source>
        <dbReference type="ARBA" id="ARBA00022692"/>
    </source>
</evidence>
<dbReference type="GO" id="GO:0016323">
    <property type="term" value="C:basolateral plasma membrane"/>
    <property type="evidence" value="ECO:0007669"/>
    <property type="project" value="UniProtKB-ARBA"/>
</dbReference>
<evidence type="ECO:0000256" key="5">
    <source>
        <dbReference type="ARBA" id="ARBA00022840"/>
    </source>
</evidence>
<dbReference type="GO" id="GO:0015431">
    <property type="term" value="F:ABC-type glutathione S-conjugate transporter activity"/>
    <property type="evidence" value="ECO:0007669"/>
    <property type="project" value="UniProtKB-EC"/>
</dbReference>
<name>A0A833YIX1_9CHIR</name>
<dbReference type="PANTHER" id="PTHR24223">
    <property type="entry name" value="ATP-BINDING CASSETTE SUB-FAMILY C"/>
    <property type="match status" value="1"/>
</dbReference>
<evidence type="ECO:0000256" key="7">
    <source>
        <dbReference type="ARBA" id="ARBA00023136"/>
    </source>
</evidence>
<comment type="catalytic activity">
    <reaction evidence="8">
        <text>ATP + H2O + xenobioticSide 1 = ADP + phosphate + xenobioticSide 2.</text>
        <dbReference type="EC" id="7.6.2.2"/>
    </reaction>
</comment>
<evidence type="ECO:0000313" key="14">
    <source>
        <dbReference type="EMBL" id="KAF6076389.1"/>
    </source>
</evidence>
<reference evidence="14 15" key="1">
    <citation type="journal article" date="2020" name="Nature">
        <title>Six reference-quality genomes reveal evolution of bat adaptations.</title>
        <authorList>
            <person name="Jebb D."/>
            <person name="Huang Z."/>
            <person name="Pippel M."/>
            <person name="Hughes G.M."/>
            <person name="Lavrichenko K."/>
            <person name="Devanna P."/>
            <person name="Winkler S."/>
            <person name="Jermiin L.S."/>
            <person name="Skirmuntt E.C."/>
            <person name="Katzourakis A."/>
            <person name="Burkitt-Gray L."/>
            <person name="Ray D.A."/>
            <person name="Sullivan K.A.M."/>
            <person name="Roscito J.G."/>
            <person name="Kirilenko B.M."/>
            <person name="Davalos L.M."/>
            <person name="Corthals A.P."/>
            <person name="Power M.L."/>
            <person name="Jones G."/>
            <person name="Ransome R.D."/>
            <person name="Dechmann D.K.N."/>
            <person name="Locatelli A.G."/>
            <person name="Puechmaille S.J."/>
            <person name="Fedrigo O."/>
            <person name="Jarvis E.D."/>
            <person name="Hiller M."/>
            <person name="Vernes S.C."/>
            <person name="Myers E.W."/>
            <person name="Teeling E.C."/>
        </authorList>
    </citation>
    <scope>NUCLEOTIDE SEQUENCE [LARGE SCALE GENOMIC DNA]</scope>
    <source>
        <strain evidence="14">Bat1K_MPI-CBG_1</strain>
    </source>
</reference>
<feature type="region of interest" description="Disordered" evidence="12">
    <location>
        <begin position="85"/>
        <end position="109"/>
    </location>
</feature>
<dbReference type="InterPro" id="IPR050173">
    <property type="entry name" value="ABC_transporter_C-like"/>
</dbReference>
<feature type="region of interest" description="Disordered" evidence="12">
    <location>
        <begin position="310"/>
        <end position="330"/>
    </location>
</feature>
<keyword evidence="3" id="KW-0812">Transmembrane</keyword>
<keyword evidence="2" id="KW-0813">Transport</keyword>
<dbReference type="GO" id="GO:0008514">
    <property type="term" value="F:organic anion transmembrane transporter activity"/>
    <property type="evidence" value="ECO:0007669"/>
    <property type="project" value="TreeGrafter"/>
</dbReference>
<dbReference type="GO" id="GO:0005524">
    <property type="term" value="F:ATP binding"/>
    <property type="evidence" value="ECO:0007669"/>
    <property type="project" value="UniProtKB-KW"/>
</dbReference>
<dbReference type="Gene3D" id="3.40.50.300">
    <property type="entry name" value="P-loop containing nucleotide triphosphate hydrolases"/>
    <property type="match status" value="1"/>
</dbReference>
<dbReference type="CDD" id="cd03244">
    <property type="entry name" value="ABCC_MRP_domain2"/>
    <property type="match status" value="1"/>
</dbReference>
<evidence type="ECO:0000313" key="15">
    <source>
        <dbReference type="Proteomes" id="UP000664940"/>
    </source>
</evidence>
<dbReference type="PROSITE" id="PS00211">
    <property type="entry name" value="ABC_TRANSPORTER_1"/>
    <property type="match status" value="1"/>
</dbReference>
<evidence type="ECO:0000256" key="6">
    <source>
        <dbReference type="ARBA" id="ARBA00022989"/>
    </source>
</evidence>
<comment type="subcellular location">
    <subcellularLocation>
        <location evidence="1">Membrane</location>
        <topology evidence="1">Multi-pass membrane protein</topology>
    </subcellularLocation>
</comment>
<evidence type="ECO:0000256" key="1">
    <source>
        <dbReference type="ARBA" id="ARBA00004141"/>
    </source>
</evidence>
<dbReference type="InterPro" id="IPR003439">
    <property type="entry name" value="ABC_transporter-like_ATP-bd"/>
</dbReference>
<dbReference type="GO" id="GO:0015216">
    <property type="term" value="F:purine nucleotide transmembrane transporter activity"/>
    <property type="evidence" value="ECO:0007669"/>
    <property type="project" value="TreeGrafter"/>
</dbReference>
<evidence type="ECO:0000256" key="4">
    <source>
        <dbReference type="ARBA" id="ARBA00022741"/>
    </source>
</evidence>
<organism evidence="14 15">
    <name type="scientific">Phyllostomus discolor</name>
    <name type="common">pale spear-nosed bat</name>
    <dbReference type="NCBI Taxonomy" id="89673"/>
    <lineage>
        <taxon>Eukaryota</taxon>
        <taxon>Metazoa</taxon>
        <taxon>Chordata</taxon>
        <taxon>Craniata</taxon>
        <taxon>Vertebrata</taxon>
        <taxon>Euteleostomi</taxon>
        <taxon>Mammalia</taxon>
        <taxon>Eutheria</taxon>
        <taxon>Laurasiatheria</taxon>
        <taxon>Chiroptera</taxon>
        <taxon>Yangochiroptera</taxon>
        <taxon>Phyllostomidae</taxon>
        <taxon>Phyllostominae</taxon>
        <taxon>Phyllostomus</taxon>
    </lineage>
</organism>
<dbReference type="SUPFAM" id="SSF52540">
    <property type="entry name" value="P-loop containing nucleoside triphosphate hydrolases"/>
    <property type="match status" value="1"/>
</dbReference>
<feature type="region of interest" description="Disordered" evidence="12">
    <location>
        <begin position="33"/>
        <end position="56"/>
    </location>
</feature>
<evidence type="ECO:0000256" key="10">
    <source>
        <dbReference type="ARBA" id="ARBA00047576"/>
    </source>
</evidence>
<dbReference type="GO" id="GO:0008559">
    <property type="term" value="F:ABC-type xenobiotic transporter activity"/>
    <property type="evidence" value="ECO:0007669"/>
    <property type="project" value="UniProtKB-EC"/>
</dbReference>
<feature type="domain" description="ABC transporter" evidence="13">
    <location>
        <begin position="74"/>
        <end position="304"/>
    </location>
</feature>
<sequence length="330" mass="35344">MYRTLGCLKCWQRIFKNNSNTVCVKRNTHVAGSDTLAPRWPRPPAAPAPGSKEAARWTPPAAEIPALLCPVCACAHQEWAAAGSGSGVQAGVPVQTRGTDAPPASRPAGKSSLGVALFRLAEPAAGRILIDGVDISSISLEALRSKLSVIPQDPVLFSGTVRWNLDPFNNYTDEQIWGALEKTSLSNTISKLPQKLQAEVLENGRNFSVGERQLLCIARALLCNSKILLIDEATASIDLETDALVQHTIREAFRGCTVLVIAHRITTVLYCDRILVMDNGKVVEFDRPEVLQRQPGSMFATLLAMARSQSSGDAGAGGRAHHPGSPGVPL</sequence>
<accession>A0A833YIX1</accession>
<evidence type="ECO:0000256" key="8">
    <source>
        <dbReference type="ARBA" id="ARBA00034018"/>
    </source>
</evidence>
<keyword evidence="4" id="KW-0547">Nucleotide-binding</keyword>